<accession>A0A699YVG7</accession>
<keyword evidence="2" id="KW-1185">Reference proteome</keyword>
<dbReference type="AlphaFoldDB" id="A0A699YVG7"/>
<sequence>MGSSAWTRVPRMSEVEEAVREARRQLGAAGGDANSDHLALDAAWASWFKARREGPREVSAVCQPAFLSALNLYQMLKTRLQLAEQLMEVGVIASSDGCWDEALRRANPELRTTEGSLAADYPPLGVGKKGKGRWEQQAVTPQLLAEVARQQVSWQRKGTVAAAVEEHSWAADDGELVKGLLVAGLAPQVAKAELSRNFRSGTEPVRQRQGKTPNRVEGRLFTVDEGRLNLPFSLSSSLLAKQQVWLGKGPEPPEEGGLPPLWVSHRWLVYSDKVKFNSEVVPSTLSSVPDVALLLFGSDLNYAAEEAGGRVAEGEEENHALLSMEQGLMSWRMPAAHAQAVVGVRRQMAQLLQRQLQVGSGAAPWQITQPLHPPIAQQQLPRH</sequence>
<evidence type="ECO:0000313" key="2">
    <source>
        <dbReference type="Proteomes" id="UP000485058"/>
    </source>
</evidence>
<reference evidence="1 2" key="1">
    <citation type="submission" date="2020-02" db="EMBL/GenBank/DDBJ databases">
        <title>Draft genome sequence of Haematococcus lacustris strain NIES-144.</title>
        <authorList>
            <person name="Morimoto D."/>
            <person name="Nakagawa S."/>
            <person name="Yoshida T."/>
            <person name="Sawayama S."/>
        </authorList>
    </citation>
    <scope>NUCLEOTIDE SEQUENCE [LARGE SCALE GENOMIC DNA]</scope>
    <source>
        <strain evidence="1 2">NIES-144</strain>
    </source>
</reference>
<gene>
    <name evidence="1" type="ORF">HaLaN_01773</name>
</gene>
<proteinExistence type="predicted"/>
<evidence type="ECO:0000313" key="1">
    <source>
        <dbReference type="EMBL" id="GFH07032.1"/>
    </source>
</evidence>
<feature type="non-terminal residue" evidence="1">
    <location>
        <position position="1"/>
    </location>
</feature>
<name>A0A699YVG7_HAELA</name>
<protein>
    <submittedName>
        <fullName evidence="1">Uncharacterized protein</fullName>
    </submittedName>
</protein>
<comment type="caution">
    <text evidence="1">The sequence shown here is derived from an EMBL/GenBank/DDBJ whole genome shotgun (WGS) entry which is preliminary data.</text>
</comment>
<organism evidence="1 2">
    <name type="scientific">Haematococcus lacustris</name>
    <name type="common">Green alga</name>
    <name type="synonym">Haematococcus pluvialis</name>
    <dbReference type="NCBI Taxonomy" id="44745"/>
    <lineage>
        <taxon>Eukaryota</taxon>
        <taxon>Viridiplantae</taxon>
        <taxon>Chlorophyta</taxon>
        <taxon>core chlorophytes</taxon>
        <taxon>Chlorophyceae</taxon>
        <taxon>CS clade</taxon>
        <taxon>Chlamydomonadales</taxon>
        <taxon>Haematococcaceae</taxon>
        <taxon>Haematococcus</taxon>
    </lineage>
</organism>
<dbReference type="Proteomes" id="UP000485058">
    <property type="component" value="Unassembled WGS sequence"/>
</dbReference>
<dbReference type="EMBL" id="BLLF01000070">
    <property type="protein sequence ID" value="GFH07032.1"/>
    <property type="molecule type" value="Genomic_DNA"/>
</dbReference>